<dbReference type="Proteomes" id="UP001596108">
    <property type="component" value="Unassembled WGS sequence"/>
</dbReference>
<dbReference type="RefSeq" id="WP_378112560.1">
    <property type="nucleotide sequence ID" value="NZ_JBHSNC010000043.1"/>
</dbReference>
<sequence length="157" mass="15660">MGFFPMPGPGGGFPGGGFPGGPGGGFPGGGFPGGPGGGFPGGPGGGFPGGGFPGGPGGGFPGSPGGPGGPGGQGQAPTAPPPQFTPQMPSVGTFAVDPGGIRFCLFRNTYVWMNNGEQFWYFPTFVGPTSVAGFRWFGFFWGFFGVDLTRIRSYTCF</sequence>
<proteinExistence type="predicted"/>
<evidence type="ECO:0000313" key="3">
    <source>
        <dbReference type="Proteomes" id="UP001596108"/>
    </source>
</evidence>
<protein>
    <submittedName>
        <fullName evidence="2">Collagen-like protein</fullName>
    </submittedName>
</protein>
<feature type="region of interest" description="Disordered" evidence="1">
    <location>
        <begin position="1"/>
        <end position="91"/>
    </location>
</feature>
<keyword evidence="3" id="KW-1185">Reference proteome</keyword>
<evidence type="ECO:0000313" key="2">
    <source>
        <dbReference type="EMBL" id="MFC5530616.1"/>
    </source>
</evidence>
<accession>A0ABW0R0L6</accession>
<dbReference type="EMBL" id="JBHSNC010000043">
    <property type="protein sequence ID" value="MFC5530616.1"/>
    <property type="molecule type" value="Genomic_DNA"/>
</dbReference>
<feature type="compositionally biased region" description="Gly residues" evidence="1">
    <location>
        <begin position="9"/>
        <end position="74"/>
    </location>
</feature>
<organism evidence="2 3">
    <name type="scientific">Cohnella yongneupensis</name>
    <dbReference type="NCBI Taxonomy" id="425006"/>
    <lineage>
        <taxon>Bacteria</taxon>
        <taxon>Bacillati</taxon>
        <taxon>Bacillota</taxon>
        <taxon>Bacilli</taxon>
        <taxon>Bacillales</taxon>
        <taxon>Paenibacillaceae</taxon>
        <taxon>Cohnella</taxon>
    </lineage>
</organism>
<name>A0ABW0R0L6_9BACL</name>
<comment type="caution">
    <text evidence="2">The sequence shown here is derived from an EMBL/GenBank/DDBJ whole genome shotgun (WGS) entry which is preliminary data.</text>
</comment>
<gene>
    <name evidence="2" type="ORF">ACFPQ4_14350</name>
</gene>
<evidence type="ECO:0000256" key="1">
    <source>
        <dbReference type="SAM" id="MobiDB-lite"/>
    </source>
</evidence>
<reference evidence="3" key="1">
    <citation type="journal article" date="2019" name="Int. J. Syst. Evol. Microbiol.">
        <title>The Global Catalogue of Microorganisms (GCM) 10K type strain sequencing project: providing services to taxonomists for standard genome sequencing and annotation.</title>
        <authorList>
            <consortium name="The Broad Institute Genomics Platform"/>
            <consortium name="The Broad Institute Genome Sequencing Center for Infectious Disease"/>
            <person name="Wu L."/>
            <person name="Ma J."/>
        </authorList>
    </citation>
    <scope>NUCLEOTIDE SEQUENCE [LARGE SCALE GENOMIC DNA]</scope>
    <source>
        <strain evidence="3">CGMCC 1.18578</strain>
    </source>
</reference>